<dbReference type="Pfam" id="PF09769">
    <property type="entry name" value="ApoO"/>
    <property type="match status" value="1"/>
</dbReference>
<dbReference type="PANTHER" id="PTHR28268">
    <property type="entry name" value="MICOS SUBUNIT MIC26"/>
    <property type="match status" value="1"/>
</dbReference>
<comment type="subunit">
    <text evidence="1">Component of the mitochondrial contact site and cristae organizing system (MICOS) complex.</text>
</comment>
<organism evidence="2 3">
    <name type="scientific">Kuraishia capsulata CBS 1993</name>
    <dbReference type="NCBI Taxonomy" id="1382522"/>
    <lineage>
        <taxon>Eukaryota</taxon>
        <taxon>Fungi</taxon>
        <taxon>Dikarya</taxon>
        <taxon>Ascomycota</taxon>
        <taxon>Saccharomycotina</taxon>
        <taxon>Pichiomycetes</taxon>
        <taxon>Pichiales</taxon>
        <taxon>Pichiaceae</taxon>
        <taxon>Kuraishia</taxon>
    </lineage>
</organism>
<dbReference type="AlphaFoldDB" id="W6MFY7"/>
<dbReference type="PANTHER" id="PTHR28268:SF1">
    <property type="entry name" value="MICOS SUBUNIT MIC26"/>
    <property type="match status" value="1"/>
</dbReference>
<comment type="subcellular location">
    <subcellularLocation>
        <location evidence="1">Mitochondrion inner membrane</location>
    </subcellularLocation>
</comment>
<dbReference type="EMBL" id="HG793125">
    <property type="protein sequence ID" value="CDK24333.1"/>
    <property type="molecule type" value="Genomic_DNA"/>
</dbReference>
<sequence>MAPKRVFYEDDEDIFPKPGSTEEISKELKKQESPDMHNASFLDGMMIRSSPVLEKYTTKARLYFHDLLTKTEAEVGTLTSATQNELNTVKQTYRSIVEEPVLPNSIYVLTGLLSGSILVNRRALPIRFITPIVTGLVSFRYAMPKTFDNSKKILLDYEKEKVPEIYEQQAETLKYIDGLKKESTSLLKEAEVGPVSYVRRARLYLVEILGIEK</sequence>
<reference evidence="2" key="2">
    <citation type="submission" date="2014-02" db="EMBL/GenBank/DDBJ databases">
        <title>Complete DNA sequence of /Kuraishia capsulata/ illustrates novel genomic features among budding yeasts (/Saccharomycotina/).</title>
        <authorList>
            <person name="Morales L."/>
            <person name="Noel B."/>
            <person name="Porcel B."/>
            <person name="Marcet-Houben M."/>
            <person name="Hullo M-F."/>
            <person name="Sacerdot C."/>
            <person name="Tekaia F."/>
            <person name="Leh-Louis V."/>
            <person name="Despons L."/>
            <person name="Khanna V."/>
            <person name="Aury J-M."/>
            <person name="Barbe V."/>
            <person name="Couloux A."/>
            <person name="Labadie K."/>
            <person name="Pelletier E."/>
            <person name="Souciet J-L."/>
            <person name="Boekhout T."/>
            <person name="Gabaldon T."/>
            <person name="Wincker P."/>
            <person name="Dujon B."/>
        </authorList>
    </citation>
    <scope>NUCLEOTIDE SEQUENCE</scope>
    <source>
        <strain evidence="2">CBS 1993</strain>
    </source>
</reference>
<comment type="function">
    <text evidence="1">Component of the MICOS complex, a large protein complex of the mitochondrial inner membrane that plays crucial roles in the maintenance of crista junctions, inner membrane architecture, and formation of contact sites to the outer membrane.</text>
</comment>
<protein>
    <recommendedName>
        <fullName evidence="1">MICOS complex subunit</fullName>
    </recommendedName>
</protein>
<reference evidence="2" key="1">
    <citation type="submission" date="2013-12" db="EMBL/GenBank/DDBJ databases">
        <authorList>
            <person name="Genoscope - CEA"/>
        </authorList>
    </citation>
    <scope>NUCLEOTIDE SEQUENCE</scope>
    <source>
        <strain evidence="2">CBS 1993</strain>
    </source>
</reference>
<dbReference type="InterPro" id="IPR033181">
    <property type="entry name" value="Mic26_fungi"/>
</dbReference>
<dbReference type="STRING" id="1382522.W6MFY7"/>
<dbReference type="GO" id="GO:0061617">
    <property type="term" value="C:MICOS complex"/>
    <property type="evidence" value="ECO:0007669"/>
    <property type="project" value="UniProtKB-UniRule"/>
</dbReference>
<evidence type="ECO:0000256" key="1">
    <source>
        <dbReference type="RuleBase" id="RU363021"/>
    </source>
</evidence>
<name>W6MFY7_9ASCO</name>
<dbReference type="HOGENOM" id="CLU_086433_0_0_1"/>
<gene>
    <name evidence="2" type="ORF">KUCA_T00000293001</name>
</gene>
<evidence type="ECO:0000313" key="2">
    <source>
        <dbReference type="EMBL" id="CDK24333.1"/>
    </source>
</evidence>
<keyword evidence="1" id="KW-0496">Mitochondrion</keyword>
<proteinExistence type="predicted"/>
<dbReference type="Proteomes" id="UP000019384">
    <property type="component" value="Unassembled WGS sequence"/>
</dbReference>
<keyword evidence="1" id="KW-0999">Mitochondrion inner membrane</keyword>
<dbReference type="OrthoDB" id="2399148at2759"/>
<dbReference type="GeneID" id="34517738"/>
<keyword evidence="1" id="KW-0472">Membrane</keyword>
<evidence type="ECO:0000313" key="3">
    <source>
        <dbReference type="Proteomes" id="UP000019384"/>
    </source>
</evidence>
<keyword evidence="3" id="KW-1185">Reference proteome</keyword>
<dbReference type="GO" id="GO:0044284">
    <property type="term" value="C:mitochondrial crista junction"/>
    <property type="evidence" value="ECO:0007669"/>
    <property type="project" value="TreeGrafter"/>
</dbReference>
<dbReference type="GO" id="GO:0042407">
    <property type="term" value="P:cristae formation"/>
    <property type="evidence" value="ECO:0007669"/>
    <property type="project" value="InterPro"/>
</dbReference>
<dbReference type="RefSeq" id="XP_022456350.1">
    <property type="nucleotide sequence ID" value="XM_022604821.1"/>
</dbReference>
<accession>W6MFY7</accession>
<dbReference type="InterPro" id="IPR019166">
    <property type="entry name" value="MIC26/MIC27"/>
</dbReference>